<dbReference type="Pfam" id="PF18052">
    <property type="entry name" value="Rx_N"/>
    <property type="match status" value="1"/>
</dbReference>
<feature type="domain" description="R13L1/DRL21-like LRR repeat region" evidence="10">
    <location>
        <begin position="1032"/>
        <end position="1092"/>
    </location>
</feature>
<evidence type="ECO:0000259" key="10">
    <source>
        <dbReference type="Pfam" id="PF25019"/>
    </source>
</evidence>
<comment type="caution">
    <text evidence="11">The sequence shown here is derived from an EMBL/GenBank/DDBJ whole genome shotgun (WGS) entry which is preliminary data.</text>
</comment>
<dbReference type="InterPro" id="IPR038005">
    <property type="entry name" value="RX-like_CC"/>
</dbReference>
<dbReference type="SUPFAM" id="SSF52058">
    <property type="entry name" value="L domain-like"/>
    <property type="match status" value="2"/>
</dbReference>
<evidence type="ECO:0008006" key="13">
    <source>
        <dbReference type="Google" id="ProtNLM"/>
    </source>
</evidence>
<dbReference type="Proteomes" id="UP001642360">
    <property type="component" value="Unassembled WGS sequence"/>
</dbReference>
<organism evidence="11 12">
    <name type="scientific">Ilex paraguariensis</name>
    <name type="common">yerba mate</name>
    <dbReference type="NCBI Taxonomy" id="185542"/>
    <lineage>
        <taxon>Eukaryota</taxon>
        <taxon>Viridiplantae</taxon>
        <taxon>Streptophyta</taxon>
        <taxon>Embryophyta</taxon>
        <taxon>Tracheophyta</taxon>
        <taxon>Spermatophyta</taxon>
        <taxon>Magnoliopsida</taxon>
        <taxon>eudicotyledons</taxon>
        <taxon>Gunneridae</taxon>
        <taxon>Pentapetalae</taxon>
        <taxon>asterids</taxon>
        <taxon>campanulids</taxon>
        <taxon>Aquifoliales</taxon>
        <taxon>Aquifoliaceae</taxon>
        <taxon>Ilex</taxon>
    </lineage>
</organism>
<dbReference type="CDD" id="cd14798">
    <property type="entry name" value="RX-CC_like"/>
    <property type="match status" value="1"/>
</dbReference>
<dbReference type="InterPro" id="IPR002182">
    <property type="entry name" value="NB-ARC"/>
</dbReference>
<evidence type="ECO:0000259" key="7">
    <source>
        <dbReference type="Pfam" id="PF00931"/>
    </source>
</evidence>
<evidence type="ECO:0000256" key="1">
    <source>
        <dbReference type="ARBA" id="ARBA00008894"/>
    </source>
</evidence>
<dbReference type="Gene3D" id="1.10.8.430">
    <property type="entry name" value="Helical domain of apoptotic protease-activating factors"/>
    <property type="match status" value="1"/>
</dbReference>
<evidence type="ECO:0000313" key="11">
    <source>
        <dbReference type="EMBL" id="CAK9139709.1"/>
    </source>
</evidence>
<dbReference type="SUPFAM" id="SSF52540">
    <property type="entry name" value="P-loop containing nucleoside triphosphate hydrolases"/>
    <property type="match status" value="1"/>
</dbReference>
<evidence type="ECO:0000259" key="8">
    <source>
        <dbReference type="Pfam" id="PF18052"/>
    </source>
</evidence>
<evidence type="ECO:0000313" key="12">
    <source>
        <dbReference type="Proteomes" id="UP001642360"/>
    </source>
</evidence>
<dbReference type="FunFam" id="1.10.10.10:FF:000322">
    <property type="entry name" value="Probable disease resistance protein At1g63360"/>
    <property type="match status" value="1"/>
</dbReference>
<evidence type="ECO:0000256" key="4">
    <source>
        <dbReference type="ARBA" id="ARBA00022741"/>
    </source>
</evidence>
<evidence type="ECO:0000256" key="5">
    <source>
        <dbReference type="ARBA" id="ARBA00022821"/>
    </source>
</evidence>
<dbReference type="GO" id="GO:0006952">
    <property type="term" value="P:defense response"/>
    <property type="evidence" value="ECO:0007669"/>
    <property type="project" value="UniProtKB-KW"/>
</dbReference>
<reference evidence="11 12" key="1">
    <citation type="submission" date="2024-02" db="EMBL/GenBank/DDBJ databases">
        <authorList>
            <person name="Vignale AGUSTIN F."/>
            <person name="Sosa J E."/>
            <person name="Modenutti C."/>
        </authorList>
    </citation>
    <scope>NUCLEOTIDE SEQUENCE [LARGE SCALE GENOMIC DNA]</scope>
</reference>
<dbReference type="InterPro" id="IPR032675">
    <property type="entry name" value="LRR_dom_sf"/>
</dbReference>
<sequence>MEAALLDATTNLILEKVVSILVEEISLVWGFKEEMAKLKQSLTMIQAVLNDAERQQVGKKSVELWLENLKEVAHEADDVVDEVHYEILRRKVEIRNQMRRKVFFCFTLSNPVVFRFNMIQKIKNINKSLKYINEQATEYGLQRVVVEMAPAQVRVNRETDSFIKDTEVVGRKDELSKLVEMITSQRNQEDVSVIPIVGMGGLGKTTLAKSVYNEDQIKRQFDVRIWMMCGTMIIPWEDFKSCLERVNSVKGNKILVTTRSIRVASIVKTIHESFHLEKLSEEYCWSIFQEKTFTNGGPIRTSELEAIGREITKKCDGVPLAAKVTGSLMKSKKEKHEWLSILNDGVWGLVGGENGVQPILKLSFDHLPSPSLKQCFAYCSIFIKDCRMEKDQLIQQWMAHGFLQPQEGSKSMEDIGNDNFHILLENSLFQDLERDDYEIIRYCKMHDLVHDLAQSISKSECFALEAGMKKEIPLVQHLALYGNGDRIGTIQQESAKRLRTLFLGSVVLENKFSNFRCLRVMNFCGANIRELPNSISMLVHLRYLDLSNTKIRIFPESVAKLYNLQTLRALLSPIVELPKELRNLINLRHLYFYDYPGLQMPLGMGKLTCLQTLPVFNVGQDEGRLIEELGSLENLQGKLELSNLQHVSSREEAQKAQLSRKENIFELRFEWNLQRKEKNSDEGVLEGLQPSPYLKGLKIYSYAGNNFPSWMMRMAVSIDGDGALLPLNNLVNLDLTNCERCEQIPMLGQLPLLRSLGLDGMDNIKCIDESFYGRDCNLLGTSHSGEEAEALFPSLRKFELRNMPNLQDWMEAVDASTVPVFPCLNFLRIIGCPKLKSAPSHFPCLKVLRYFGVNSGRALERICSKLTTLTELNIRSVSELSSLPDGLLENNKSLLYFEIQSCPMLTHVLHVWNWGSFLLRSLTINGAEKLSNFPDGLQMLVNLKRLRIVNCPVLKSIPSINSLTALETLQVESCEKLTCLPSGIHCLTRLVNLRVGPFSEDLNSFPSLEGVQHLQASLRQVSLYGWPHWNFIPEQLQHFTVLKSIKLSGFGVEALPDWFENFSSLESLSLDWCESIKYLPPFEAMQRLTKLQRLFISNCPLLEERCAKGIGPEWSKISHIPNIRIGTEWQ</sequence>
<comment type="similarity">
    <text evidence="1">Belongs to the disease resistance NB-LRR family.</text>
</comment>
<feature type="domain" description="NB-ARC" evidence="7">
    <location>
        <begin position="236"/>
        <end position="295"/>
    </location>
</feature>
<dbReference type="InterPro" id="IPR027417">
    <property type="entry name" value="P-loop_NTPase"/>
</dbReference>
<evidence type="ECO:0000256" key="6">
    <source>
        <dbReference type="ARBA" id="ARBA00022840"/>
    </source>
</evidence>
<feature type="domain" description="R13L1/DRL21-like LRR repeat region" evidence="10">
    <location>
        <begin position="626"/>
        <end position="761"/>
    </location>
</feature>
<dbReference type="InterPro" id="IPR058922">
    <property type="entry name" value="WHD_DRP"/>
</dbReference>
<dbReference type="Gene3D" id="1.20.5.4130">
    <property type="match status" value="1"/>
</dbReference>
<dbReference type="Pfam" id="PF25019">
    <property type="entry name" value="LRR_R13L1-DRL21"/>
    <property type="match status" value="2"/>
</dbReference>
<accession>A0ABC8R432</accession>
<dbReference type="Gene3D" id="3.80.10.10">
    <property type="entry name" value="Ribonuclease Inhibitor"/>
    <property type="match status" value="3"/>
</dbReference>
<feature type="domain" description="NB-ARC" evidence="7">
    <location>
        <begin position="178"/>
        <end position="230"/>
    </location>
</feature>
<keyword evidence="2" id="KW-0433">Leucine-rich repeat</keyword>
<keyword evidence="6" id="KW-0067">ATP-binding</keyword>
<dbReference type="EMBL" id="CAUOFW020000981">
    <property type="protein sequence ID" value="CAK9139710.1"/>
    <property type="molecule type" value="Genomic_DNA"/>
</dbReference>
<keyword evidence="12" id="KW-1185">Reference proteome</keyword>
<feature type="domain" description="Disease resistance protein winged helix" evidence="9">
    <location>
        <begin position="381"/>
        <end position="453"/>
    </location>
</feature>
<protein>
    <recommendedName>
        <fullName evidence="13">Disease resistance protein RGA3</fullName>
    </recommendedName>
</protein>
<dbReference type="PRINTS" id="PR00364">
    <property type="entry name" value="DISEASERSIST"/>
</dbReference>
<keyword evidence="4" id="KW-0547">Nucleotide-binding</keyword>
<evidence type="ECO:0000256" key="3">
    <source>
        <dbReference type="ARBA" id="ARBA00022737"/>
    </source>
</evidence>
<gene>
    <name evidence="11" type="ORF">ILEXP_LOCUS7109</name>
</gene>
<keyword evidence="5" id="KW-0611">Plant defense</keyword>
<evidence type="ECO:0000259" key="9">
    <source>
        <dbReference type="Pfam" id="PF23559"/>
    </source>
</evidence>
<dbReference type="PANTHER" id="PTHR36766">
    <property type="entry name" value="PLANT BROAD-SPECTRUM MILDEW RESISTANCE PROTEIN RPW8"/>
    <property type="match status" value="1"/>
</dbReference>
<dbReference type="InterPro" id="IPR056789">
    <property type="entry name" value="LRR_R13L1-DRL21"/>
</dbReference>
<name>A0ABC8R432_9AQUA</name>
<dbReference type="GO" id="GO:0005524">
    <property type="term" value="F:ATP binding"/>
    <property type="evidence" value="ECO:0007669"/>
    <property type="project" value="UniProtKB-KW"/>
</dbReference>
<keyword evidence="3" id="KW-0677">Repeat</keyword>
<dbReference type="GO" id="GO:0051707">
    <property type="term" value="P:response to other organism"/>
    <property type="evidence" value="ECO:0007669"/>
    <property type="project" value="UniProtKB-ARBA"/>
</dbReference>
<dbReference type="Pfam" id="PF23559">
    <property type="entry name" value="WHD_DRP"/>
    <property type="match status" value="1"/>
</dbReference>
<dbReference type="InterPro" id="IPR041118">
    <property type="entry name" value="Rx_N"/>
</dbReference>
<feature type="domain" description="Disease resistance N-terminal" evidence="8">
    <location>
        <begin position="13"/>
        <end position="99"/>
    </location>
</feature>
<dbReference type="Pfam" id="PF00931">
    <property type="entry name" value="NB-ARC"/>
    <property type="match status" value="2"/>
</dbReference>
<dbReference type="AlphaFoldDB" id="A0ABC8R432"/>
<dbReference type="PANTHER" id="PTHR36766:SF70">
    <property type="entry name" value="DISEASE RESISTANCE PROTEIN RGA4"/>
    <property type="match status" value="1"/>
</dbReference>
<proteinExistence type="inferred from homology"/>
<evidence type="ECO:0000256" key="2">
    <source>
        <dbReference type="ARBA" id="ARBA00022614"/>
    </source>
</evidence>
<dbReference type="InterPro" id="IPR042197">
    <property type="entry name" value="Apaf_helical"/>
</dbReference>
<dbReference type="InterPro" id="IPR036388">
    <property type="entry name" value="WH-like_DNA-bd_sf"/>
</dbReference>
<dbReference type="EMBL" id="CAUOFW020000981">
    <property type="protein sequence ID" value="CAK9139709.1"/>
    <property type="molecule type" value="Genomic_DNA"/>
</dbReference>
<dbReference type="Gene3D" id="3.40.50.300">
    <property type="entry name" value="P-loop containing nucleotide triphosphate hydrolases"/>
    <property type="match status" value="1"/>
</dbReference>
<dbReference type="Gene3D" id="1.10.10.10">
    <property type="entry name" value="Winged helix-like DNA-binding domain superfamily/Winged helix DNA-binding domain"/>
    <property type="match status" value="1"/>
</dbReference>